<proteinExistence type="predicted"/>
<sequence>MRNFFNSFMETRNNTVLTSDKEGMSEIFSSNKTESGESITKQNAMQISTVFSCIRVLSEGISSLPLHLYKQEGENIEKARIHPLYNILQSEPNTENTAITFWEMSIMHLCLYGNFYAQIIRNRLGHVTRLIPFIPNNVTKWRVEDGTIFYTYQINGKTIHFEQNEIFEVMGMSLDGFTGLSPISYQVETLGLAKSSEKHGARFFKNDATPNFALEHPATLKNDAYERLKKDWIISQGGKNKHVPAILEGGMKIATMSVSNRDSQYLETRQFQKSEICGIFRVPPHLIADLSKSSFNNIQEQSQELVKYTYQPYIIRIEQSINKQLLTKSEKQKYYAKFNVEGLLRGDVKTRYEAYNVARNGGWMNANEIRAKEEMNPIPGGEKYLQPLNMTTTEGNSNED</sequence>
<dbReference type="InterPro" id="IPR006944">
    <property type="entry name" value="Phage/GTA_portal"/>
</dbReference>
<evidence type="ECO:0000256" key="1">
    <source>
        <dbReference type="SAM" id="MobiDB-lite"/>
    </source>
</evidence>
<evidence type="ECO:0000313" key="3">
    <source>
        <dbReference type="Proteomes" id="UP001060012"/>
    </source>
</evidence>
<dbReference type="Pfam" id="PF04860">
    <property type="entry name" value="Phage_portal"/>
    <property type="match status" value="1"/>
</dbReference>
<gene>
    <name evidence="2" type="ORF">NJU99_08965</name>
</gene>
<organism evidence="2 3">
    <name type="scientific">Arcobacter roscoffensis</name>
    <dbReference type="NCBI Taxonomy" id="2961520"/>
    <lineage>
        <taxon>Bacteria</taxon>
        <taxon>Pseudomonadati</taxon>
        <taxon>Campylobacterota</taxon>
        <taxon>Epsilonproteobacteria</taxon>
        <taxon>Campylobacterales</taxon>
        <taxon>Arcobacteraceae</taxon>
        <taxon>Arcobacter</taxon>
    </lineage>
</organism>
<name>A0ABY5E2S3_9BACT</name>
<reference evidence="2" key="1">
    <citation type="submission" date="2022-07" db="EMBL/GenBank/DDBJ databases">
        <title>Arcobacter roscoffensis sp. nov., a marine bacterium isolated from coastal seawater collected from Roscoff, France.</title>
        <authorList>
            <person name="Pascual J."/>
            <person name="Lepeaux C."/>
            <person name="Methner A."/>
            <person name="Overmann J."/>
        </authorList>
    </citation>
    <scope>NUCLEOTIDE SEQUENCE</scope>
    <source>
        <strain evidence="2">ARW1-2F2</strain>
    </source>
</reference>
<evidence type="ECO:0000313" key="2">
    <source>
        <dbReference type="EMBL" id="UTJ05398.1"/>
    </source>
</evidence>
<dbReference type="InterPro" id="IPR006427">
    <property type="entry name" value="Portal_HK97"/>
</dbReference>
<feature type="compositionally biased region" description="Polar residues" evidence="1">
    <location>
        <begin position="388"/>
        <end position="400"/>
    </location>
</feature>
<dbReference type="RefSeq" id="WP_254575579.1">
    <property type="nucleotide sequence ID" value="NZ_CP100595.1"/>
</dbReference>
<dbReference type="Proteomes" id="UP001060012">
    <property type="component" value="Chromosome"/>
</dbReference>
<keyword evidence="3" id="KW-1185">Reference proteome</keyword>
<dbReference type="Gene3D" id="1.20.1270.210">
    <property type="match status" value="1"/>
</dbReference>
<feature type="region of interest" description="Disordered" evidence="1">
    <location>
        <begin position="377"/>
        <end position="400"/>
    </location>
</feature>
<dbReference type="NCBIfam" id="TIGR01537">
    <property type="entry name" value="portal_HK97"/>
    <property type="match status" value="1"/>
</dbReference>
<dbReference type="Gene3D" id="3.40.140.120">
    <property type="match status" value="1"/>
</dbReference>
<dbReference type="EMBL" id="CP100595">
    <property type="protein sequence ID" value="UTJ05398.1"/>
    <property type="molecule type" value="Genomic_DNA"/>
</dbReference>
<accession>A0ABY5E2S3</accession>
<dbReference type="Gene3D" id="3.30.1120.70">
    <property type="match status" value="1"/>
</dbReference>
<protein>
    <submittedName>
        <fullName evidence="2">Phage portal protein</fullName>
    </submittedName>
</protein>